<dbReference type="PROSITE" id="PS50294">
    <property type="entry name" value="WD_REPEATS_REGION"/>
    <property type="match status" value="4"/>
</dbReference>
<evidence type="ECO:0000256" key="9">
    <source>
        <dbReference type="SAM" id="MobiDB-lite"/>
    </source>
</evidence>
<dbReference type="GO" id="GO:0005634">
    <property type="term" value="C:nucleus"/>
    <property type="evidence" value="ECO:0007669"/>
    <property type="project" value="UniProtKB-SubCell"/>
</dbReference>
<dbReference type="Gene3D" id="2.130.10.10">
    <property type="entry name" value="YVTN repeat-like/Quinoprotein amine dehydrogenase"/>
    <property type="match status" value="2"/>
</dbReference>
<dbReference type="InterPro" id="IPR020472">
    <property type="entry name" value="WD40_PAC1"/>
</dbReference>
<evidence type="ECO:0000256" key="8">
    <source>
        <dbReference type="PROSITE-ProRule" id="PRU00221"/>
    </source>
</evidence>
<evidence type="ECO:0000313" key="12">
    <source>
        <dbReference type="Proteomes" id="UP000639338"/>
    </source>
</evidence>
<comment type="caution">
    <text evidence="11">The sequence shown here is derived from an EMBL/GenBank/DDBJ whole genome shotgun (WGS) entry which is preliminary data.</text>
</comment>
<keyword evidence="4" id="KW-0677">Repeat</keyword>
<comment type="subcellular location">
    <subcellularLocation>
        <location evidence="1">Nucleus</location>
    </subcellularLocation>
</comment>
<dbReference type="OrthoDB" id="10266330at2759"/>
<keyword evidence="6" id="KW-0804">Transcription</keyword>
<evidence type="ECO:0000256" key="2">
    <source>
        <dbReference type="ARBA" id="ARBA00009435"/>
    </source>
</evidence>
<feature type="repeat" description="WD" evidence="8">
    <location>
        <begin position="364"/>
        <end position="405"/>
    </location>
</feature>
<dbReference type="InterPro" id="IPR037264">
    <property type="entry name" value="TFIID_NTD2_sf"/>
</dbReference>
<dbReference type="PROSITE" id="PS50082">
    <property type="entry name" value="WD_REPEATS_2"/>
    <property type="match status" value="5"/>
</dbReference>
<dbReference type="EMBL" id="JACMRX010000002">
    <property type="protein sequence ID" value="KAF7995377.1"/>
    <property type="molecule type" value="Genomic_DNA"/>
</dbReference>
<name>A0A834Y1W2_APHGI</name>
<feature type="repeat" description="WD" evidence="8">
    <location>
        <begin position="490"/>
        <end position="531"/>
    </location>
</feature>
<dbReference type="SUPFAM" id="SSF160897">
    <property type="entry name" value="Taf5 N-terminal domain-like"/>
    <property type="match status" value="1"/>
</dbReference>
<evidence type="ECO:0000256" key="6">
    <source>
        <dbReference type="ARBA" id="ARBA00023163"/>
    </source>
</evidence>
<dbReference type="Pfam" id="PF04494">
    <property type="entry name" value="TFIID_NTD2"/>
    <property type="match status" value="1"/>
</dbReference>
<keyword evidence="5" id="KW-0805">Transcription regulation</keyword>
<dbReference type="InterPro" id="IPR001680">
    <property type="entry name" value="WD40_rpt"/>
</dbReference>
<feature type="region of interest" description="Disordered" evidence="9">
    <location>
        <begin position="327"/>
        <end position="356"/>
    </location>
</feature>
<sequence>MKMKRNKIDMINATVESYLKRRRYQEIDLFRKNERIGSRTSEEMTLTAKAESATARDNSIIFTAITNDVVAADQAYQRLKNWINSMNDEKLKIQFQSLLYPVFCHLYLEMLHAGNPQAAIQFLKSYQNDFLTDTERDFIEELSSVFSIQDIELRPLVNAFRTRKYKVDMSDDAHLCLQKYLTKHGHIIIIQIINIHITIIKKIDINPIDDDNCDKNIRNDLFINGHVEQVSGTGVDREMRELQEAIRLIRNNSYQPLRVFTVNNATENASCAKITPNMDKLIAGFSTSEIRIWGIGDTVLMNPKLRACSIKLSCDLPTTSRSSTYDDNIITTTHDDDDDAAAAADTDNDNDNDNETEESGAIILRGHTDIIHDMKFIADSEVLISVSSDKDMRAWRLNDYSCAAVYNGHNYPIWCMDTSVFDLYIATGSHDKTAKLWSLDRKFPLRVFAGHFLDVNCIKFHPNARYLATGSADKSIRLWNKDDGNMLRVYVGAQSTIYSLAFSPDGKYLAAAGDDKSISIWDLSTNAILTELKGHQDTVMNLDWSHDGQYIASASIDGVVRLWSSQKYINSGGITNSTGDVEIPQVFTTNCSSILSLQYHKKNNSLVCIGTV</sequence>
<dbReference type="AlphaFoldDB" id="A0A834Y1W2"/>
<dbReference type="CDD" id="cd00200">
    <property type="entry name" value="WD40"/>
    <property type="match status" value="1"/>
</dbReference>
<evidence type="ECO:0000256" key="5">
    <source>
        <dbReference type="ARBA" id="ARBA00023015"/>
    </source>
</evidence>
<keyword evidence="12" id="KW-1185">Reference proteome</keyword>
<dbReference type="PRINTS" id="PR00320">
    <property type="entry name" value="GPROTEINBRPT"/>
</dbReference>
<evidence type="ECO:0000256" key="3">
    <source>
        <dbReference type="ARBA" id="ARBA00022574"/>
    </source>
</evidence>
<feature type="repeat" description="WD" evidence="8">
    <location>
        <begin position="406"/>
        <end position="447"/>
    </location>
</feature>
<dbReference type="InterPro" id="IPR007582">
    <property type="entry name" value="TFIID_NTD2"/>
</dbReference>
<gene>
    <name evidence="11" type="ORF">HCN44_006484</name>
</gene>
<protein>
    <recommendedName>
        <fullName evidence="10">TFIID subunit TAF5 NTD2 domain-containing protein</fullName>
    </recommendedName>
</protein>
<evidence type="ECO:0000256" key="1">
    <source>
        <dbReference type="ARBA" id="ARBA00004123"/>
    </source>
</evidence>
<evidence type="ECO:0000313" key="11">
    <source>
        <dbReference type="EMBL" id="KAF7995377.1"/>
    </source>
</evidence>
<dbReference type="PROSITE" id="PS00678">
    <property type="entry name" value="WD_REPEATS_1"/>
    <property type="match status" value="1"/>
</dbReference>
<dbReference type="InterPro" id="IPR019775">
    <property type="entry name" value="WD40_repeat_CS"/>
</dbReference>
<accession>A0A834Y1W2</accession>
<keyword evidence="3 8" id="KW-0853">WD repeat</keyword>
<dbReference type="InterPro" id="IPR036322">
    <property type="entry name" value="WD40_repeat_dom_sf"/>
</dbReference>
<feature type="repeat" description="WD" evidence="8">
    <location>
        <begin position="448"/>
        <end position="489"/>
    </location>
</feature>
<dbReference type="InterPro" id="IPR015943">
    <property type="entry name" value="WD40/YVTN_repeat-like_dom_sf"/>
</dbReference>
<proteinExistence type="inferred from homology"/>
<dbReference type="PANTHER" id="PTHR19879:SF5">
    <property type="entry name" value="WD REPEAT-CONTAINING PROTEIN 55 HOMOLOG"/>
    <property type="match status" value="1"/>
</dbReference>
<comment type="similarity">
    <text evidence="2">Belongs to the WD repeat TAF5 family.</text>
</comment>
<dbReference type="Proteomes" id="UP000639338">
    <property type="component" value="Unassembled WGS sequence"/>
</dbReference>
<dbReference type="Pfam" id="PF00400">
    <property type="entry name" value="WD40"/>
    <property type="match status" value="5"/>
</dbReference>
<feature type="repeat" description="WD" evidence="8">
    <location>
        <begin position="532"/>
        <end position="564"/>
    </location>
</feature>
<keyword evidence="7" id="KW-0539">Nucleus</keyword>
<evidence type="ECO:0000259" key="10">
    <source>
        <dbReference type="Pfam" id="PF04494"/>
    </source>
</evidence>
<reference evidence="11 12" key="1">
    <citation type="submission" date="2020-08" db="EMBL/GenBank/DDBJ databases">
        <title>Aphidius gifuensis genome sequencing and assembly.</title>
        <authorList>
            <person name="Du Z."/>
        </authorList>
    </citation>
    <scope>NUCLEOTIDE SEQUENCE [LARGE SCALE GENOMIC DNA]</scope>
    <source>
        <strain evidence="11">YNYX2018</strain>
        <tissue evidence="11">Adults</tissue>
    </source>
</reference>
<evidence type="ECO:0000256" key="7">
    <source>
        <dbReference type="ARBA" id="ARBA00023242"/>
    </source>
</evidence>
<dbReference type="PANTHER" id="PTHR19879">
    <property type="entry name" value="TRANSCRIPTION INITIATION FACTOR TFIID"/>
    <property type="match status" value="1"/>
</dbReference>
<evidence type="ECO:0000256" key="4">
    <source>
        <dbReference type="ARBA" id="ARBA00022737"/>
    </source>
</evidence>
<dbReference type="SUPFAM" id="SSF50978">
    <property type="entry name" value="WD40 repeat-like"/>
    <property type="match status" value="1"/>
</dbReference>
<organism evidence="11 12">
    <name type="scientific">Aphidius gifuensis</name>
    <name type="common">Parasitoid wasp</name>
    <dbReference type="NCBI Taxonomy" id="684658"/>
    <lineage>
        <taxon>Eukaryota</taxon>
        <taxon>Metazoa</taxon>
        <taxon>Ecdysozoa</taxon>
        <taxon>Arthropoda</taxon>
        <taxon>Hexapoda</taxon>
        <taxon>Insecta</taxon>
        <taxon>Pterygota</taxon>
        <taxon>Neoptera</taxon>
        <taxon>Endopterygota</taxon>
        <taxon>Hymenoptera</taxon>
        <taxon>Apocrita</taxon>
        <taxon>Ichneumonoidea</taxon>
        <taxon>Braconidae</taxon>
        <taxon>Aphidiinae</taxon>
        <taxon>Aphidius</taxon>
    </lineage>
</organism>
<dbReference type="Gene3D" id="1.25.40.500">
    <property type="entry name" value="TFIID subunit TAF5, NTD2 domain"/>
    <property type="match status" value="1"/>
</dbReference>
<dbReference type="CDD" id="cd08044">
    <property type="entry name" value="TAF5_NTD2"/>
    <property type="match status" value="1"/>
</dbReference>
<dbReference type="SMART" id="SM00320">
    <property type="entry name" value="WD40"/>
    <property type="match status" value="6"/>
</dbReference>
<feature type="compositionally biased region" description="Acidic residues" evidence="9">
    <location>
        <begin position="335"/>
        <end position="356"/>
    </location>
</feature>
<feature type="domain" description="TFIID subunit TAF5 NTD2" evidence="10">
    <location>
        <begin position="71"/>
        <end position="197"/>
    </location>
</feature>